<dbReference type="AlphaFoldDB" id="A0A132BSF8"/>
<dbReference type="CDD" id="cd07389">
    <property type="entry name" value="MPP_PhoD"/>
    <property type="match status" value="1"/>
</dbReference>
<dbReference type="SUPFAM" id="SSF56300">
    <property type="entry name" value="Metallo-dependent phosphatases"/>
    <property type="match status" value="1"/>
</dbReference>
<dbReference type="PANTHER" id="PTHR46689:SF1">
    <property type="entry name" value="PHOD-LIKE PHOSPHATASE DOMAIN-CONTAINING PROTEIN"/>
    <property type="match status" value="1"/>
</dbReference>
<dbReference type="RefSeq" id="WP_068249044.1">
    <property type="nucleotide sequence ID" value="NZ_LPUY01000138.1"/>
</dbReference>
<dbReference type="OrthoDB" id="327733at2"/>
<dbReference type="PANTHER" id="PTHR46689">
    <property type="entry name" value="MEMBRANE PROTEIN, PUTATIVE-RELATED"/>
    <property type="match status" value="1"/>
</dbReference>
<reference evidence="2 3" key="1">
    <citation type="submission" date="2015-12" db="EMBL/GenBank/DDBJ databases">
        <title>Genome sequence of the marine Rhodobacteraceae strain O3.65, Candidatus Tritonibacter horizontis.</title>
        <authorList>
            <person name="Poehlein A."/>
            <person name="Giebel H.A."/>
            <person name="Voget S."/>
            <person name="Brinkhoff T."/>
        </authorList>
    </citation>
    <scope>NUCLEOTIDE SEQUENCE [LARGE SCALE GENOMIC DNA]</scope>
    <source>
        <strain evidence="2 3">O3.65</strain>
    </source>
</reference>
<dbReference type="Gene3D" id="3.60.21.70">
    <property type="entry name" value="PhoD-like phosphatase"/>
    <property type="match status" value="1"/>
</dbReference>
<comment type="caution">
    <text evidence="2">The sequence shown here is derived from an EMBL/GenBank/DDBJ whole genome shotgun (WGS) entry which is preliminary data.</text>
</comment>
<dbReference type="InterPro" id="IPR038607">
    <property type="entry name" value="PhoD-like_sf"/>
</dbReference>
<dbReference type="Proteomes" id="UP000068382">
    <property type="component" value="Unassembled WGS sequence"/>
</dbReference>
<keyword evidence="3" id="KW-1185">Reference proteome</keyword>
<dbReference type="Pfam" id="PF19050">
    <property type="entry name" value="PhoD_2"/>
    <property type="match status" value="1"/>
</dbReference>
<dbReference type="PATRIC" id="fig|1768241.3.peg.4757"/>
<dbReference type="InterPro" id="IPR018946">
    <property type="entry name" value="PhoD-like_MPP"/>
</dbReference>
<protein>
    <submittedName>
        <fullName evidence="2">PhoD-like phosphatase</fullName>
    </submittedName>
</protein>
<feature type="domain" description="PhoD-like phosphatase" evidence="1">
    <location>
        <begin position="116"/>
        <end position="327"/>
    </location>
</feature>
<accession>A0A132BSF8</accession>
<proteinExistence type="predicted"/>
<name>A0A132BSF8_9RHOB</name>
<evidence type="ECO:0000313" key="2">
    <source>
        <dbReference type="EMBL" id="KUP90690.1"/>
    </source>
</evidence>
<dbReference type="InterPro" id="IPR029052">
    <property type="entry name" value="Metallo-depent_PP-like"/>
</dbReference>
<sequence>MTAEFGAARLGPILYYRGYDDGVLKLAALVLLPIGEAPKTLRADGTDHDPSCLREIGRNAIWRFDFTLPEGAGGYSYGGEVYPVQTELTDDLRIAFLSCNGEEEGDLDRDEDERNAMWARMCESHKKAPFALLLQGGDQIYADEATQGHPLSDQWPDKVERPHSAADLEDLADHLRQRFAERYVQALFGESPAWIMSRVPTLAIWDDHDICDGWGSLYRSRTYSEVGQCLFRVAREMYLLFQHAATEADIPDLFLDASGTSLSWERGLPGVQFLAPDLRAERGRRRVMGANGWSATQAMSPGETHTFVISSVPLLGPRLSLVERFMLVIPWMQKYEDDLRDQWQSRAHREEWARMLKQALKWRQRAPVTVLSGEIHLATRAEMGSADSRIHQLVASGIAHRAPPKGYARSLGTLAGLGDAPVKGYPIRIHPLPGQRHRYTAERNFLELKRSQGRWSAIWHLEDSGATPSLALD</sequence>
<organism evidence="2 3">
    <name type="scientific">Tritonibacter horizontis</name>
    <dbReference type="NCBI Taxonomy" id="1768241"/>
    <lineage>
        <taxon>Bacteria</taxon>
        <taxon>Pseudomonadati</taxon>
        <taxon>Pseudomonadota</taxon>
        <taxon>Alphaproteobacteria</taxon>
        <taxon>Rhodobacterales</taxon>
        <taxon>Paracoccaceae</taxon>
        <taxon>Tritonibacter</taxon>
    </lineage>
</organism>
<dbReference type="GO" id="GO:0016020">
    <property type="term" value="C:membrane"/>
    <property type="evidence" value="ECO:0007669"/>
    <property type="project" value="TreeGrafter"/>
</dbReference>
<dbReference type="EMBL" id="LPUY01000138">
    <property type="protein sequence ID" value="KUP90690.1"/>
    <property type="molecule type" value="Genomic_DNA"/>
</dbReference>
<gene>
    <name evidence="2" type="ORF">TRIHO_45570</name>
</gene>
<evidence type="ECO:0000313" key="3">
    <source>
        <dbReference type="Proteomes" id="UP000068382"/>
    </source>
</evidence>
<evidence type="ECO:0000259" key="1">
    <source>
        <dbReference type="Pfam" id="PF19050"/>
    </source>
</evidence>
<dbReference type="InterPro" id="IPR043904">
    <property type="entry name" value="PhoD_2-like"/>
</dbReference>